<dbReference type="SUPFAM" id="SSF50129">
    <property type="entry name" value="GroES-like"/>
    <property type="match status" value="1"/>
</dbReference>
<dbReference type="InterPro" id="IPR050700">
    <property type="entry name" value="YIM1/Zinc_Alcohol_DH_Fams"/>
</dbReference>
<dbReference type="EMBL" id="JAOYFC010000002">
    <property type="protein sequence ID" value="MCV6825076.1"/>
    <property type="molecule type" value="Genomic_DNA"/>
</dbReference>
<dbReference type="Pfam" id="PF08240">
    <property type="entry name" value="ADH_N"/>
    <property type="match status" value="1"/>
</dbReference>
<dbReference type="AlphaFoldDB" id="A0AAE3J2J5"/>
<dbReference type="Gene3D" id="3.40.50.720">
    <property type="entry name" value="NAD(P)-binding Rossmann-like Domain"/>
    <property type="match status" value="1"/>
</dbReference>
<dbReference type="GO" id="GO:0016491">
    <property type="term" value="F:oxidoreductase activity"/>
    <property type="evidence" value="ECO:0007669"/>
    <property type="project" value="InterPro"/>
</dbReference>
<protein>
    <submittedName>
        <fullName evidence="2">NAD(P)-dependent alcohol dehydrogenase</fullName>
    </submittedName>
</protein>
<reference evidence="2" key="1">
    <citation type="submission" date="2022-10" db="EMBL/GenBank/DDBJ databases">
        <authorList>
            <person name="Yue Y."/>
        </authorList>
    </citation>
    <scope>NUCLEOTIDE SEQUENCE</scope>
    <source>
        <strain evidence="2">Z654</strain>
    </source>
</reference>
<dbReference type="Proteomes" id="UP001208041">
    <property type="component" value="Unassembled WGS sequence"/>
</dbReference>
<dbReference type="InterPro" id="IPR020843">
    <property type="entry name" value="ER"/>
</dbReference>
<accession>A0AAE3J2J5</accession>
<dbReference type="SMART" id="SM00829">
    <property type="entry name" value="PKS_ER"/>
    <property type="match status" value="1"/>
</dbReference>
<dbReference type="PANTHER" id="PTHR11695">
    <property type="entry name" value="ALCOHOL DEHYDROGENASE RELATED"/>
    <property type="match status" value="1"/>
</dbReference>
<dbReference type="CDD" id="cd08267">
    <property type="entry name" value="MDR1"/>
    <property type="match status" value="1"/>
</dbReference>
<evidence type="ECO:0000259" key="1">
    <source>
        <dbReference type="SMART" id="SM00829"/>
    </source>
</evidence>
<evidence type="ECO:0000313" key="2">
    <source>
        <dbReference type="EMBL" id="MCV6825076.1"/>
    </source>
</evidence>
<feature type="domain" description="Enoyl reductase (ER)" evidence="1">
    <location>
        <begin position="14"/>
        <end position="325"/>
    </location>
</feature>
<dbReference type="Pfam" id="PF13602">
    <property type="entry name" value="ADH_zinc_N_2"/>
    <property type="match status" value="1"/>
</dbReference>
<dbReference type="InterPro" id="IPR013154">
    <property type="entry name" value="ADH-like_N"/>
</dbReference>
<dbReference type="PANTHER" id="PTHR11695:SF648">
    <property type="entry name" value="ZINC-BINDING OXIDOREDUCTASE"/>
    <property type="match status" value="1"/>
</dbReference>
<name>A0AAE3J2J5_9RHOB</name>
<comment type="caution">
    <text evidence="2">The sequence shown here is derived from an EMBL/GenBank/DDBJ whole genome shotgun (WGS) entry which is preliminary data.</text>
</comment>
<sequence>MKINRNAWRIQKYGGPAVLTPFQDVLSQPGPEEIVIQTKASAVTRADTMLREGTPKFARLFLGLRKPRNDLVGAGFSGEVIAVGREVSRFAVGDEVFGEAGLQFGANASHILMNENGVIMPKPRELSHEEAAVMCDGPLTSYNFLHRIAAVRRNARVLILGGSGSLGSAAVQIAAHMGAEVSATTSARNAGLVASLGAGHVIDYSQEDFTMGADTYDVIFDTLGVSSFGQAKRVLTPNGRYICPVLGCDLLGASLVTSVFGRKRAQFSATGMLKPAELREQLSQVLEIVEARALAPVIDRTYPLNALPEAHRYVDTGRKVGNVVAA</sequence>
<dbReference type="Gene3D" id="3.90.180.10">
    <property type="entry name" value="Medium-chain alcohol dehydrogenases, catalytic domain"/>
    <property type="match status" value="1"/>
</dbReference>
<dbReference type="InterPro" id="IPR011032">
    <property type="entry name" value="GroES-like_sf"/>
</dbReference>
<keyword evidence="3" id="KW-1185">Reference proteome</keyword>
<proteinExistence type="predicted"/>
<dbReference type="SUPFAM" id="SSF51735">
    <property type="entry name" value="NAD(P)-binding Rossmann-fold domains"/>
    <property type="match status" value="1"/>
</dbReference>
<organism evidence="2 3">
    <name type="scientific">Halocynthiibacter halioticoli</name>
    <dbReference type="NCBI Taxonomy" id="2986804"/>
    <lineage>
        <taxon>Bacteria</taxon>
        <taxon>Pseudomonadati</taxon>
        <taxon>Pseudomonadota</taxon>
        <taxon>Alphaproteobacteria</taxon>
        <taxon>Rhodobacterales</taxon>
        <taxon>Paracoccaceae</taxon>
        <taxon>Halocynthiibacter</taxon>
    </lineage>
</organism>
<dbReference type="InterPro" id="IPR036291">
    <property type="entry name" value="NAD(P)-bd_dom_sf"/>
</dbReference>
<dbReference type="RefSeq" id="WP_263953900.1">
    <property type="nucleotide sequence ID" value="NZ_JAOYFC010000002.1"/>
</dbReference>
<gene>
    <name evidence="2" type="ORF">OH136_10975</name>
</gene>
<evidence type="ECO:0000313" key="3">
    <source>
        <dbReference type="Proteomes" id="UP001208041"/>
    </source>
</evidence>